<reference evidence="1 2" key="1">
    <citation type="submission" date="2024-10" db="EMBL/GenBank/DDBJ databases">
        <title>The Natural Products Discovery Center: Release of the First 8490 Sequenced Strains for Exploring Actinobacteria Biosynthetic Diversity.</title>
        <authorList>
            <person name="Kalkreuter E."/>
            <person name="Kautsar S.A."/>
            <person name="Yang D."/>
            <person name="Bader C.D."/>
            <person name="Teijaro C.N."/>
            <person name="Fluegel L."/>
            <person name="Davis C.M."/>
            <person name="Simpson J.R."/>
            <person name="Lauterbach L."/>
            <person name="Steele A.D."/>
            <person name="Gui C."/>
            <person name="Meng S."/>
            <person name="Li G."/>
            <person name="Viehrig K."/>
            <person name="Ye F."/>
            <person name="Su P."/>
            <person name="Kiefer A.F."/>
            <person name="Nichols A."/>
            <person name="Cepeda A.J."/>
            <person name="Yan W."/>
            <person name="Fan B."/>
            <person name="Jiang Y."/>
            <person name="Adhikari A."/>
            <person name="Zheng C.-J."/>
            <person name="Schuster L."/>
            <person name="Cowan T.M."/>
            <person name="Smanski M.J."/>
            <person name="Chevrette M.G."/>
            <person name="De Carvalho L.P.S."/>
            <person name="Shen B."/>
        </authorList>
    </citation>
    <scope>NUCLEOTIDE SEQUENCE [LARGE SCALE GENOMIC DNA]</scope>
    <source>
        <strain evidence="1 2">NPDC019481</strain>
    </source>
</reference>
<accession>A0ABW7XF44</accession>
<evidence type="ECO:0000313" key="2">
    <source>
        <dbReference type="Proteomes" id="UP001611580"/>
    </source>
</evidence>
<keyword evidence="2" id="KW-1185">Reference proteome</keyword>
<dbReference type="Proteomes" id="UP001611580">
    <property type="component" value="Unassembled WGS sequence"/>
</dbReference>
<name>A0ABW7XF44_9MICO</name>
<sequence>MTVQVDRDSIAKAWRKARGEEFFFEFRPSPQAGAGDADVLRSVEGAVGEVNEAAVERYGLDDAPFVEGASDSDHGVVALMNPGGDGDEVTTWFTLLAERLSALGWAGAIRAARVTGPPAWSADRVEIGYAIGAFARFTPWAVPQPDPNIPGVDLSEDDLSALARLVDQWNAQRTDRVYLARGDVDGPAPVTGLGAAWVRAALRNQQAFATWVDRTARTTASAALMAGAEATFAIASTSEPWQSRLEKATEVLQQLGPRLEVGVIRLTQPYASTWSTLNSTPPAPPGRIASVNDIRLAREYTLDAYGTQVLTGRHLQRAHDLSNWTITDLGNDRHLVQHPNPGAWYAHDTPDPTVLEAARHDFGDLIITEEIYRAFMAEEIARRQRR</sequence>
<proteinExistence type="predicted"/>
<protein>
    <submittedName>
        <fullName evidence="1">Uncharacterized protein</fullName>
    </submittedName>
</protein>
<dbReference type="EMBL" id="JBIRYI010000002">
    <property type="protein sequence ID" value="MFI2486115.1"/>
    <property type="molecule type" value="Genomic_DNA"/>
</dbReference>
<dbReference type="RefSeq" id="WP_397401761.1">
    <property type="nucleotide sequence ID" value="NZ_JBIRYI010000002.1"/>
</dbReference>
<comment type="caution">
    <text evidence="1">The sequence shown here is derived from an EMBL/GenBank/DDBJ whole genome shotgun (WGS) entry which is preliminary data.</text>
</comment>
<gene>
    <name evidence="1" type="ORF">ACH47X_04355</name>
</gene>
<evidence type="ECO:0000313" key="1">
    <source>
        <dbReference type="EMBL" id="MFI2486115.1"/>
    </source>
</evidence>
<organism evidence="1 2">
    <name type="scientific">Promicromonospora kroppenstedtii</name>
    <dbReference type="NCBI Taxonomy" id="440482"/>
    <lineage>
        <taxon>Bacteria</taxon>
        <taxon>Bacillati</taxon>
        <taxon>Actinomycetota</taxon>
        <taxon>Actinomycetes</taxon>
        <taxon>Micrococcales</taxon>
        <taxon>Promicromonosporaceae</taxon>
        <taxon>Promicromonospora</taxon>
    </lineage>
</organism>